<dbReference type="Proteomes" id="UP000481861">
    <property type="component" value="Unassembled WGS sequence"/>
</dbReference>
<evidence type="ECO:0000256" key="8">
    <source>
        <dbReference type="ARBA" id="ARBA00061082"/>
    </source>
</evidence>
<evidence type="ECO:0000256" key="1">
    <source>
        <dbReference type="ARBA" id="ARBA00004123"/>
    </source>
</evidence>
<dbReference type="FunFam" id="1.25.40.10:FF:000403">
    <property type="entry name" value="General transcriptional repressor, putative"/>
    <property type="match status" value="1"/>
</dbReference>
<evidence type="ECO:0000256" key="3">
    <source>
        <dbReference type="ARBA" id="ARBA00022737"/>
    </source>
</evidence>
<evidence type="ECO:0000256" key="7">
    <source>
        <dbReference type="ARBA" id="ARBA00023242"/>
    </source>
</evidence>
<evidence type="ECO:0000313" key="12">
    <source>
        <dbReference type="Proteomes" id="UP000481861"/>
    </source>
</evidence>
<gene>
    <name evidence="11" type="ORF">BDV95DRAFT_632393</name>
</gene>
<evidence type="ECO:0000256" key="2">
    <source>
        <dbReference type="ARBA" id="ARBA00022491"/>
    </source>
</evidence>
<keyword evidence="5" id="KW-0805">Transcription regulation</keyword>
<keyword evidence="12" id="KW-1185">Reference proteome</keyword>
<dbReference type="Pfam" id="PF00515">
    <property type="entry name" value="TPR_1"/>
    <property type="match status" value="1"/>
</dbReference>
<sequence length="860" mass="95503">MASHQQPSPTAGLPPHHGGPPHLGHPQANGHLAHPNVPKPYLVSLTETIWNQLGSLSEQMQDLDGAVQCYEQALKHNNYSVPAMQGIACILRAKDQFPHAVEYLRVILKVDPANGEVWGSLGHCYLMMDDLQQAYSAYQQALYHLSDPKEPKLWYGIGILYDRYGSLEHAEEAFSQVMRMEPTFEKANEIYFRLGIIYKQQQKFNQSLDCFKYIVTNPPRPLTEEDIWFQIGHVYEQQKEFDAAKGAYRRVLERDPTHAKVLQQLGWLHHQQSTNYASQEQAIEYLEKSVASDQTDAQSWYLLGRCYMSQQKYPKAYEAYQQAVYRDGRNPTFWCSIGVLYYQINQYRDALDAYSRAIRLNPNISEVWYDLGTLYESCNNQTADALDAYQRAADLDPSNVHIKARLQLLQNGQGAAGVPNQGSAPIPQDVHPQAYQPASIHGPAPPQWGVQQTQQPPQGPAPPALGAAGWDRPLAQIRDPGPPPQQLNPYDQREGIRPPTQHALQRAMSPRQEPMRPYQEPPRPSTNGPGPSGPTGPPGPPGPAPGPMRRGLSPSPKTHHVAPSPYHPVSHQLTPQGPPAQLPHQQQPPSQQQQQQQPPNRISNPNYGPHPGVVPPPPPPPPTGLIGPSNQGPSQPSLPPYGRMGSPAPEVRPIVENRAGSPRNGYQGPYQHHPDPSGGGISSGAPPPASALAAAEAAAREREDRPPTAPPKRLRDWEDGDHHSKPSTNDEKRQKLDEPHVRRPSPPHRISSPQVPRHSPQDAPDPRRFNDGYHPSEAAHHPPSLPPMNAAQQLPRMAETPKQERPEHHEPAARHMEVDENYDDEGEESKPNVPKPERESPRNAPTNGLSHAPTPVDQKP</sequence>
<evidence type="ECO:0000256" key="9">
    <source>
        <dbReference type="PROSITE-ProRule" id="PRU00339"/>
    </source>
</evidence>
<keyword evidence="7" id="KW-0539">Nucleus</keyword>
<feature type="repeat" description="TPR" evidence="9">
    <location>
        <begin position="188"/>
        <end position="221"/>
    </location>
</feature>
<dbReference type="GO" id="GO:0000122">
    <property type="term" value="P:negative regulation of transcription by RNA polymerase II"/>
    <property type="evidence" value="ECO:0007669"/>
    <property type="project" value="TreeGrafter"/>
</dbReference>
<proteinExistence type="inferred from homology"/>
<dbReference type="SMART" id="SM00028">
    <property type="entry name" value="TPR"/>
    <property type="match status" value="10"/>
</dbReference>
<keyword evidence="2" id="KW-0678">Repressor</keyword>
<dbReference type="OrthoDB" id="418911at2759"/>
<evidence type="ECO:0000313" key="11">
    <source>
        <dbReference type="EMBL" id="KAF2865349.1"/>
    </source>
</evidence>
<dbReference type="InterPro" id="IPR051630">
    <property type="entry name" value="Corepressor-Demethylase"/>
</dbReference>
<feature type="repeat" description="TPR" evidence="9">
    <location>
        <begin position="47"/>
        <end position="80"/>
    </location>
</feature>
<dbReference type="FunFam" id="1.25.40.10:FF:000078">
    <property type="entry name" value="Transcriptional corepressor Cyc8"/>
    <property type="match status" value="1"/>
</dbReference>
<comment type="similarity">
    <text evidence="8">Belongs to the CYC8/SSN6 family.</text>
</comment>
<keyword evidence="4 9" id="KW-0802">TPR repeat</keyword>
<dbReference type="PROSITE" id="PS50293">
    <property type="entry name" value="TPR_REGION"/>
    <property type="match status" value="1"/>
</dbReference>
<dbReference type="Pfam" id="PF13181">
    <property type="entry name" value="TPR_8"/>
    <property type="match status" value="1"/>
</dbReference>
<feature type="region of interest" description="Disordered" evidence="10">
    <location>
        <begin position="1"/>
        <end position="32"/>
    </location>
</feature>
<comment type="subcellular location">
    <subcellularLocation>
        <location evidence="1">Nucleus</location>
    </subcellularLocation>
</comment>
<dbReference type="EMBL" id="JAADJZ010000034">
    <property type="protein sequence ID" value="KAF2865349.1"/>
    <property type="molecule type" value="Genomic_DNA"/>
</dbReference>
<evidence type="ECO:0000256" key="5">
    <source>
        <dbReference type="ARBA" id="ARBA00023015"/>
    </source>
</evidence>
<dbReference type="GO" id="GO:0005634">
    <property type="term" value="C:nucleus"/>
    <property type="evidence" value="ECO:0007669"/>
    <property type="project" value="UniProtKB-SubCell"/>
</dbReference>
<feature type="repeat" description="TPR" evidence="9">
    <location>
        <begin position="115"/>
        <end position="148"/>
    </location>
</feature>
<feature type="compositionally biased region" description="Basic and acidic residues" evidence="10">
    <location>
        <begin position="799"/>
        <end position="818"/>
    </location>
</feature>
<dbReference type="InterPro" id="IPR011990">
    <property type="entry name" value="TPR-like_helical_dom_sf"/>
</dbReference>
<feature type="repeat" description="TPR" evidence="9">
    <location>
        <begin position="151"/>
        <end position="184"/>
    </location>
</feature>
<dbReference type="PANTHER" id="PTHR14017">
    <property type="entry name" value="LYSINE-SPECIFIC DEMETHYLASE"/>
    <property type="match status" value="1"/>
</dbReference>
<dbReference type="Pfam" id="PF12895">
    <property type="entry name" value="ANAPC3"/>
    <property type="match status" value="1"/>
</dbReference>
<dbReference type="InterPro" id="IPR019734">
    <property type="entry name" value="TPR_rpt"/>
</dbReference>
<dbReference type="AlphaFoldDB" id="A0A7C8HYQ8"/>
<comment type="caution">
    <text evidence="11">The sequence shown here is derived from an EMBL/GenBank/DDBJ whole genome shotgun (WGS) entry which is preliminary data.</text>
</comment>
<evidence type="ECO:0000256" key="10">
    <source>
        <dbReference type="SAM" id="MobiDB-lite"/>
    </source>
</evidence>
<feature type="compositionally biased region" description="Low complexity" evidence="10">
    <location>
        <begin position="582"/>
        <end position="611"/>
    </location>
</feature>
<protein>
    <submittedName>
        <fullName evidence="11">Uncharacterized protein</fullName>
    </submittedName>
</protein>
<dbReference type="GO" id="GO:0031490">
    <property type="term" value="F:chromatin DNA binding"/>
    <property type="evidence" value="ECO:0007669"/>
    <property type="project" value="TreeGrafter"/>
</dbReference>
<dbReference type="PROSITE" id="PS50005">
    <property type="entry name" value="TPR"/>
    <property type="match status" value="7"/>
</dbReference>
<dbReference type="Gene3D" id="1.25.40.10">
    <property type="entry name" value="Tetratricopeptide repeat domain"/>
    <property type="match status" value="3"/>
</dbReference>
<feature type="repeat" description="TPR" evidence="9">
    <location>
        <begin position="331"/>
        <end position="364"/>
    </location>
</feature>
<feature type="compositionally biased region" description="Low complexity" evidence="10">
    <location>
        <begin position="447"/>
        <end position="456"/>
    </location>
</feature>
<dbReference type="PANTHER" id="PTHR14017:SF1">
    <property type="entry name" value="LD02225P"/>
    <property type="match status" value="1"/>
</dbReference>
<evidence type="ECO:0000256" key="6">
    <source>
        <dbReference type="ARBA" id="ARBA00023163"/>
    </source>
</evidence>
<feature type="repeat" description="TPR" evidence="9">
    <location>
        <begin position="225"/>
        <end position="258"/>
    </location>
</feature>
<feature type="compositionally biased region" description="Basic and acidic residues" evidence="10">
    <location>
        <begin position="713"/>
        <end position="741"/>
    </location>
</feature>
<organism evidence="11 12">
    <name type="scientific">Massariosphaeria phaeospora</name>
    <dbReference type="NCBI Taxonomy" id="100035"/>
    <lineage>
        <taxon>Eukaryota</taxon>
        <taxon>Fungi</taxon>
        <taxon>Dikarya</taxon>
        <taxon>Ascomycota</taxon>
        <taxon>Pezizomycotina</taxon>
        <taxon>Dothideomycetes</taxon>
        <taxon>Pleosporomycetidae</taxon>
        <taxon>Pleosporales</taxon>
        <taxon>Pleosporales incertae sedis</taxon>
        <taxon>Massariosphaeria</taxon>
    </lineage>
</organism>
<feature type="region of interest" description="Disordered" evidence="10">
    <location>
        <begin position="413"/>
        <end position="860"/>
    </location>
</feature>
<dbReference type="GO" id="GO:0000978">
    <property type="term" value="F:RNA polymerase II cis-regulatory region sequence-specific DNA binding"/>
    <property type="evidence" value="ECO:0007669"/>
    <property type="project" value="TreeGrafter"/>
</dbReference>
<accession>A0A7C8HYQ8</accession>
<feature type="repeat" description="TPR" evidence="9">
    <location>
        <begin position="297"/>
        <end position="330"/>
    </location>
</feature>
<reference evidence="11 12" key="1">
    <citation type="submission" date="2020-01" db="EMBL/GenBank/DDBJ databases">
        <authorList>
            <consortium name="DOE Joint Genome Institute"/>
            <person name="Haridas S."/>
            <person name="Albert R."/>
            <person name="Binder M."/>
            <person name="Bloem J."/>
            <person name="Labutti K."/>
            <person name="Salamov A."/>
            <person name="Andreopoulos B."/>
            <person name="Baker S.E."/>
            <person name="Barry K."/>
            <person name="Bills G."/>
            <person name="Bluhm B.H."/>
            <person name="Cannon C."/>
            <person name="Castanera R."/>
            <person name="Culley D.E."/>
            <person name="Daum C."/>
            <person name="Ezra D."/>
            <person name="Gonzalez J.B."/>
            <person name="Henrissat B."/>
            <person name="Kuo A."/>
            <person name="Liang C."/>
            <person name="Lipzen A."/>
            <person name="Lutzoni F."/>
            <person name="Magnuson J."/>
            <person name="Mondo S."/>
            <person name="Nolan M."/>
            <person name="Ohm R."/>
            <person name="Pangilinan J."/>
            <person name="Park H.-J.H."/>
            <person name="Ramirez L."/>
            <person name="Alfaro M."/>
            <person name="Sun H."/>
            <person name="Tritt A."/>
            <person name="Yoshinaga Y."/>
            <person name="Zwiers L.-H.L."/>
            <person name="Turgeon B.G."/>
            <person name="Goodwin S.B."/>
            <person name="Spatafora J.W."/>
            <person name="Crous P.W."/>
            <person name="Grigoriev I.V."/>
        </authorList>
    </citation>
    <scope>NUCLEOTIDE SEQUENCE [LARGE SCALE GENOMIC DNA]</scope>
    <source>
        <strain evidence="11 12">CBS 611.86</strain>
    </source>
</reference>
<feature type="compositionally biased region" description="Low complexity" evidence="10">
    <location>
        <begin position="13"/>
        <end position="26"/>
    </location>
</feature>
<keyword evidence="3" id="KW-0677">Repeat</keyword>
<feature type="compositionally biased region" description="Pro residues" evidence="10">
    <location>
        <begin position="531"/>
        <end position="546"/>
    </location>
</feature>
<keyword evidence="6" id="KW-0804">Transcription</keyword>
<name>A0A7C8HYQ8_9PLEO</name>
<dbReference type="GO" id="GO:0017053">
    <property type="term" value="C:transcription repressor complex"/>
    <property type="evidence" value="ECO:0007669"/>
    <property type="project" value="TreeGrafter"/>
</dbReference>
<dbReference type="SUPFAM" id="SSF48452">
    <property type="entry name" value="TPR-like"/>
    <property type="match status" value="1"/>
</dbReference>
<feature type="compositionally biased region" description="Pro residues" evidence="10">
    <location>
        <begin position="612"/>
        <end position="623"/>
    </location>
</feature>
<evidence type="ECO:0000256" key="4">
    <source>
        <dbReference type="ARBA" id="ARBA00022803"/>
    </source>
</evidence>